<evidence type="ECO:0000256" key="1">
    <source>
        <dbReference type="SAM" id="MobiDB-lite"/>
    </source>
</evidence>
<organism evidence="2">
    <name type="scientific">marine metagenome</name>
    <dbReference type="NCBI Taxonomy" id="408172"/>
    <lineage>
        <taxon>unclassified sequences</taxon>
        <taxon>metagenomes</taxon>
        <taxon>ecological metagenomes</taxon>
    </lineage>
</organism>
<proteinExistence type="predicted"/>
<accession>A0A382Q0S8</accession>
<dbReference type="AlphaFoldDB" id="A0A382Q0S8"/>
<reference evidence="2" key="1">
    <citation type="submission" date="2018-05" db="EMBL/GenBank/DDBJ databases">
        <authorList>
            <person name="Lanie J.A."/>
            <person name="Ng W.-L."/>
            <person name="Kazmierczak K.M."/>
            <person name="Andrzejewski T.M."/>
            <person name="Davidsen T.M."/>
            <person name="Wayne K.J."/>
            <person name="Tettelin H."/>
            <person name="Glass J.I."/>
            <person name="Rusch D."/>
            <person name="Podicherti R."/>
            <person name="Tsui H.-C.T."/>
            <person name="Winkler M.E."/>
        </authorList>
    </citation>
    <scope>NUCLEOTIDE SEQUENCE</scope>
</reference>
<sequence length="33" mass="3843">IMHRMFFNGARDSGQGKKKNNNYDDEIFIVGHC</sequence>
<evidence type="ECO:0000313" key="2">
    <source>
        <dbReference type="EMBL" id="SVC78707.1"/>
    </source>
</evidence>
<dbReference type="EMBL" id="UINC01110895">
    <property type="protein sequence ID" value="SVC78707.1"/>
    <property type="molecule type" value="Genomic_DNA"/>
</dbReference>
<gene>
    <name evidence="2" type="ORF">METZ01_LOCUS331561</name>
</gene>
<protein>
    <submittedName>
        <fullName evidence="2">Uncharacterized protein</fullName>
    </submittedName>
</protein>
<feature type="region of interest" description="Disordered" evidence="1">
    <location>
        <begin position="1"/>
        <end position="22"/>
    </location>
</feature>
<feature type="non-terminal residue" evidence="2">
    <location>
        <position position="1"/>
    </location>
</feature>
<name>A0A382Q0S8_9ZZZZ</name>